<evidence type="ECO:0000256" key="1">
    <source>
        <dbReference type="ARBA" id="ARBA00012552"/>
    </source>
</evidence>
<evidence type="ECO:0000259" key="12">
    <source>
        <dbReference type="PROSITE" id="PS51195"/>
    </source>
</evidence>
<dbReference type="InterPro" id="IPR027417">
    <property type="entry name" value="P-loop_NTPase"/>
</dbReference>
<dbReference type="SUPFAM" id="SSF52540">
    <property type="entry name" value="P-loop containing nucleoside triphosphate hydrolases"/>
    <property type="match status" value="1"/>
</dbReference>
<dbReference type="GO" id="GO:0003724">
    <property type="term" value="F:RNA helicase activity"/>
    <property type="evidence" value="ECO:0007669"/>
    <property type="project" value="UniProtKB-EC"/>
</dbReference>
<dbReference type="PROSITE" id="PS00039">
    <property type="entry name" value="DEAD_ATP_HELICASE"/>
    <property type="match status" value="1"/>
</dbReference>
<keyword evidence="5 8" id="KW-0067">ATP-binding</keyword>
<dbReference type="Proteomes" id="UP000276991">
    <property type="component" value="Unassembled WGS sequence"/>
</dbReference>
<evidence type="ECO:0000259" key="10">
    <source>
        <dbReference type="PROSITE" id="PS51192"/>
    </source>
</evidence>
<dbReference type="InterPro" id="IPR001650">
    <property type="entry name" value="Helicase_C-like"/>
</dbReference>
<reference evidence="13 14" key="1">
    <citation type="submission" date="2018-08" db="EMBL/GenBank/DDBJ databases">
        <authorList>
            <person name="Laetsch R D."/>
            <person name="Stevens L."/>
            <person name="Kumar S."/>
            <person name="Blaxter L. M."/>
        </authorList>
    </citation>
    <scope>NUCLEOTIDE SEQUENCE [LARGE SCALE GENOMIC DNA]</scope>
</reference>
<dbReference type="PROSITE" id="PS51194">
    <property type="entry name" value="HELICASE_CTER"/>
    <property type="match status" value="1"/>
</dbReference>
<keyword evidence="3 8" id="KW-0378">Hydrolase</keyword>
<protein>
    <recommendedName>
        <fullName evidence="1">RNA helicase</fullName>
        <ecNumber evidence="1">3.6.4.13</ecNumber>
    </recommendedName>
</protein>
<dbReference type="STRING" id="6277.A0A498S275"/>
<dbReference type="InterPro" id="IPR014001">
    <property type="entry name" value="Helicase_ATP-bd"/>
</dbReference>
<name>A0A498S275_ACAVI</name>
<dbReference type="SMART" id="SM00490">
    <property type="entry name" value="HELICc"/>
    <property type="match status" value="1"/>
</dbReference>
<dbReference type="Gene3D" id="3.40.50.300">
    <property type="entry name" value="P-loop containing nucleotide triphosphate hydrolases"/>
    <property type="match status" value="2"/>
</dbReference>
<dbReference type="FunFam" id="3.40.50.300:FF:000079">
    <property type="entry name" value="probable ATP-dependent RNA helicase DDX17"/>
    <property type="match status" value="1"/>
</dbReference>
<evidence type="ECO:0000256" key="2">
    <source>
        <dbReference type="ARBA" id="ARBA00022741"/>
    </source>
</evidence>
<keyword evidence="14" id="KW-1185">Reference proteome</keyword>
<dbReference type="EMBL" id="UPTC01000045">
    <property type="protein sequence ID" value="VBB25849.1"/>
    <property type="molecule type" value="Genomic_DNA"/>
</dbReference>
<evidence type="ECO:0000313" key="13">
    <source>
        <dbReference type="EMBL" id="VBB25849.1"/>
    </source>
</evidence>
<feature type="region of interest" description="Disordered" evidence="9">
    <location>
        <begin position="38"/>
        <end position="57"/>
    </location>
</feature>
<dbReference type="CDD" id="cd18787">
    <property type="entry name" value="SF2_C_DEAD"/>
    <property type="match status" value="1"/>
</dbReference>
<keyword evidence="4 8" id="KW-0347">Helicase</keyword>
<evidence type="ECO:0000256" key="6">
    <source>
        <dbReference type="ARBA" id="ARBA00047984"/>
    </source>
</evidence>
<evidence type="ECO:0000313" key="14">
    <source>
        <dbReference type="Proteomes" id="UP000276991"/>
    </source>
</evidence>
<organism evidence="13 14">
    <name type="scientific">Acanthocheilonema viteae</name>
    <name type="common">Filarial nematode worm</name>
    <name type="synonym">Dipetalonema viteae</name>
    <dbReference type="NCBI Taxonomy" id="6277"/>
    <lineage>
        <taxon>Eukaryota</taxon>
        <taxon>Metazoa</taxon>
        <taxon>Ecdysozoa</taxon>
        <taxon>Nematoda</taxon>
        <taxon>Chromadorea</taxon>
        <taxon>Rhabditida</taxon>
        <taxon>Spirurina</taxon>
        <taxon>Spiruromorpha</taxon>
        <taxon>Filarioidea</taxon>
        <taxon>Onchocercidae</taxon>
        <taxon>Acanthocheilonema</taxon>
    </lineage>
</organism>
<dbReference type="FunFam" id="3.40.50.300:FF:000008">
    <property type="entry name" value="ATP-dependent RNA helicase RhlB"/>
    <property type="match status" value="1"/>
</dbReference>
<evidence type="ECO:0000256" key="5">
    <source>
        <dbReference type="ARBA" id="ARBA00022840"/>
    </source>
</evidence>
<evidence type="ECO:0000256" key="3">
    <source>
        <dbReference type="ARBA" id="ARBA00022801"/>
    </source>
</evidence>
<keyword evidence="2 8" id="KW-0547">Nucleotide-binding</keyword>
<dbReference type="InterPro" id="IPR011545">
    <property type="entry name" value="DEAD/DEAH_box_helicase_dom"/>
</dbReference>
<feature type="domain" description="DEAD-box RNA helicase Q" evidence="12">
    <location>
        <begin position="265"/>
        <end position="293"/>
    </location>
</feature>
<dbReference type="AlphaFoldDB" id="A0A498S275"/>
<evidence type="ECO:0000256" key="8">
    <source>
        <dbReference type="RuleBase" id="RU000492"/>
    </source>
</evidence>
<dbReference type="OrthoDB" id="196131at2759"/>
<dbReference type="EC" id="3.6.4.13" evidence="1"/>
<feature type="domain" description="Helicase ATP-binding" evidence="10">
    <location>
        <begin position="296"/>
        <end position="467"/>
    </location>
</feature>
<gene>
    <name evidence="13" type="ORF">NAV_LOCUS679</name>
</gene>
<dbReference type="PANTHER" id="PTHR47958">
    <property type="entry name" value="ATP-DEPENDENT RNA HELICASE DBP3"/>
    <property type="match status" value="1"/>
</dbReference>
<feature type="short sequence motif" description="Q motif" evidence="7">
    <location>
        <begin position="265"/>
        <end position="293"/>
    </location>
</feature>
<sequence length="655" mass="73687">MSLLSSDSMYALLLRQFGRGGLYGTWIVRCSSQPIASNESSREQAKSVENAVSPRQSQSDSRKGVRLLLVQESVCGVGWFGLQLIATLPSFTGGTSNVLNILGRVFGPPYLIFSWKVFTWRPSIFVNLPVGVCIVMRANQATDIKPPSWIDVSREGGRRPGTFRSRNIGFDRFFDTQRRNERFTVREQWTQRSALSDRFRSSEESWSKNVEMPKVDYKHLNLPPIQKNLYKENPSVTNRSEKEIAEWLTHNEVTLKGQSSPRPIFEFNEAGFPPAIVENLKKACFQKPTVIQSISWPIALTGHDMISIARTGSGKTLAYTLPGIVHMQKQQQIESVRGPAVLILAPTRELVQQISSMTMNFHSKVASAYGGSGRDQQARTIRAGVDILAAAPGRLLDFLIAGVLNLNRCTYLVLDEADRMLDMGFEPQIRRILSMIRPDRQTLMFSATWPKEVRTLAKDFLSDPIFVNVGSLKLAANNNIIQLVEVIEESQKEEKLLEFLGKISNEQHCKTLVFVGMRRTADWLTRLIRKKGYPALSLHGDKSQTERNFVMNDFKNGECSTLIATDVAARGLDVNDIKYVINFDCPKNIEDYIHRIGRTARHDKTGTSYTLCTLTDAPIAKDLVDVLKQAKQTIPPDLLELGSSKRLAKPFKGRF</sequence>
<evidence type="ECO:0000256" key="7">
    <source>
        <dbReference type="PROSITE-ProRule" id="PRU00552"/>
    </source>
</evidence>
<dbReference type="PROSITE" id="PS51195">
    <property type="entry name" value="Q_MOTIF"/>
    <property type="match status" value="1"/>
</dbReference>
<dbReference type="Pfam" id="PF00270">
    <property type="entry name" value="DEAD"/>
    <property type="match status" value="1"/>
</dbReference>
<dbReference type="GO" id="GO:0003676">
    <property type="term" value="F:nucleic acid binding"/>
    <property type="evidence" value="ECO:0007669"/>
    <property type="project" value="InterPro"/>
</dbReference>
<dbReference type="Pfam" id="PF00271">
    <property type="entry name" value="Helicase_C"/>
    <property type="match status" value="1"/>
</dbReference>
<dbReference type="GO" id="GO:0043186">
    <property type="term" value="C:P granule"/>
    <property type="evidence" value="ECO:0007669"/>
    <property type="project" value="UniProtKB-ARBA"/>
</dbReference>
<feature type="domain" description="Helicase C-terminal" evidence="11">
    <location>
        <begin position="479"/>
        <end position="642"/>
    </location>
</feature>
<dbReference type="InterPro" id="IPR000629">
    <property type="entry name" value="RNA-helicase_DEAD-box_CS"/>
</dbReference>
<dbReference type="InterPro" id="IPR014014">
    <property type="entry name" value="RNA_helicase_DEAD_Q_motif"/>
</dbReference>
<dbReference type="PROSITE" id="PS51192">
    <property type="entry name" value="HELICASE_ATP_BIND_1"/>
    <property type="match status" value="1"/>
</dbReference>
<dbReference type="GO" id="GO:0005524">
    <property type="term" value="F:ATP binding"/>
    <property type="evidence" value="ECO:0007669"/>
    <property type="project" value="UniProtKB-KW"/>
</dbReference>
<evidence type="ECO:0000256" key="4">
    <source>
        <dbReference type="ARBA" id="ARBA00022806"/>
    </source>
</evidence>
<evidence type="ECO:0000256" key="9">
    <source>
        <dbReference type="SAM" id="MobiDB-lite"/>
    </source>
</evidence>
<proteinExistence type="inferred from homology"/>
<accession>A0A498S275</accession>
<dbReference type="GO" id="GO:0016787">
    <property type="term" value="F:hydrolase activity"/>
    <property type="evidence" value="ECO:0007669"/>
    <property type="project" value="UniProtKB-KW"/>
</dbReference>
<evidence type="ECO:0000259" key="11">
    <source>
        <dbReference type="PROSITE" id="PS51194"/>
    </source>
</evidence>
<comment type="similarity">
    <text evidence="8">Belongs to the DEAD box helicase family.</text>
</comment>
<dbReference type="SMART" id="SM00487">
    <property type="entry name" value="DEXDc"/>
    <property type="match status" value="1"/>
</dbReference>
<comment type="catalytic activity">
    <reaction evidence="6">
        <text>ATP + H2O = ADP + phosphate + H(+)</text>
        <dbReference type="Rhea" id="RHEA:13065"/>
        <dbReference type="ChEBI" id="CHEBI:15377"/>
        <dbReference type="ChEBI" id="CHEBI:15378"/>
        <dbReference type="ChEBI" id="CHEBI:30616"/>
        <dbReference type="ChEBI" id="CHEBI:43474"/>
        <dbReference type="ChEBI" id="CHEBI:456216"/>
        <dbReference type="EC" id="3.6.4.13"/>
    </reaction>
</comment>